<dbReference type="InterPro" id="IPR025300">
    <property type="entry name" value="BetaGal_jelly_roll_dom"/>
</dbReference>
<dbReference type="OrthoDB" id="1657402at2759"/>
<dbReference type="InterPro" id="IPR031330">
    <property type="entry name" value="Gly_Hdrlase_35_cat"/>
</dbReference>
<evidence type="ECO:0000256" key="7">
    <source>
        <dbReference type="ARBA" id="ARBA00023295"/>
    </source>
</evidence>
<comment type="similarity">
    <text evidence="2 9">Belongs to the glycosyl hydrolase 35 family.</text>
</comment>
<dbReference type="Gene3D" id="2.102.20.10">
    <property type="entry name" value="Beta-galactosidase, domain 2"/>
    <property type="match status" value="1"/>
</dbReference>
<evidence type="ECO:0000256" key="5">
    <source>
        <dbReference type="ARBA" id="ARBA00022801"/>
    </source>
</evidence>
<reference evidence="11 12" key="1">
    <citation type="submission" date="2016-07" db="EMBL/GenBank/DDBJ databases">
        <title>Pervasive Adenine N6-methylation of Active Genes in Fungi.</title>
        <authorList>
            <consortium name="DOE Joint Genome Institute"/>
            <person name="Mondo S.J."/>
            <person name="Dannebaum R.O."/>
            <person name="Kuo R.C."/>
            <person name="Labutti K."/>
            <person name="Haridas S."/>
            <person name="Kuo A."/>
            <person name="Salamov A."/>
            <person name="Ahrendt S.R."/>
            <person name="Lipzen A."/>
            <person name="Sullivan W."/>
            <person name="Andreopoulos W.B."/>
            <person name="Clum A."/>
            <person name="Lindquist E."/>
            <person name="Daum C."/>
            <person name="Ramamoorthy G.K."/>
            <person name="Gryganskyi A."/>
            <person name="Culley D."/>
            <person name="Magnuson J.K."/>
            <person name="James T.Y."/>
            <person name="O'Malley M.A."/>
            <person name="Stajich J.E."/>
            <person name="Spatafora J.W."/>
            <person name="Visel A."/>
            <person name="Grigoriev I.V."/>
        </authorList>
    </citation>
    <scope>NUCLEOTIDE SEQUENCE [LARGE SCALE GENOMIC DNA]</scope>
    <source>
        <strain evidence="11 12">CBS 129021</strain>
    </source>
</reference>
<evidence type="ECO:0000256" key="3">
    <source>
        <dbReference type="ARBA" id="ARBA00012756"/>
    </source>
</evidence>
<dbReference type="SUPFAM" id="SSF49785">
    <property type="entry name" value="Galactose-binding domain-like"/>
    <property type="match status" value="2"/>
</dbReference>
<dbReference type="InterPro" id="IPR036833">
    <property type="entry name" value="BetaGal_dom3_sf"/>
</dbReference>
<evidence type="ECO:0000313" key="11">
    <source>
        <dbReference type="EMBL" id="ORY56836.1"/>
    </source>
</evidence>
<dbReference type="AlphaFoldDB" id="A0A1Y2DCJ1"/>
<dbReference type="InterPro" id="IPR001944">
    <property type="entry name" value="Glycoside_Hdrlase_35"/>
</dbReference>
<dbReference type="GO" id="GO:0005975">
    <property type="term" value="P:carbohydrate metabolic process"/>
    <property type="evidence" value="ECO:0007669"/>
    <property type="project" value="InterPro"/>
</dbReference>
<evidence type="ECO:0000256" key="6">
    <source>
        <dbReference type="ARBA" id="ARBA00023180"/>
    </source>
</evidence>
<dbReference type="Gene3D" id="2.60.390.10">
    <property type="entry name" value="Beta-galactosidase, domain 3"/>
    <property type="match status" value="1"/>
</dbReference>
<name>A0A1Y2DCJ1_9PEZI</name>
<dbReference type="Pfam" id="PF13364">
    <property type="entry name" value="BetaGal_ABD2"/>
    <property type="match status" value="2"/>
</dbReference>
<dbReference type="Proteomes" id="UP000193689">
    <property type="component" value="Unassembled WGS sequence"/>
</dbReference>
<evidence type="ECO:0000256" key="1">
    <source>
        <dbReference type="ARBA" id="ARBA00001412"/>
    </source>
</evidence>
<dbReference type="GO" id="GO:0004565">
    <property type="term" value="F:beta-galactosidase activity"/>
    <property type="evidence" value="ECO:0007669"/>
    <property type="project" value="UniProtKB-EC"/>
</dbReference>
<evidence type="ECO:0000256" key="9">
    <source>
        <dbReference type="RuleBase" id="RU003679"/>
    </source>
</evidence>
<dbReference type="InterPro" id="IPR017853">
    <property type="entry name" value="GH"/>
</dbReference>
<dbReference type="FunFam" id="3.20.20.80:FF:000040">
    <property type="entry name" value="Beta-galactosidase A"/>
    <property type="match status" value="1"/>
</dbReference>
<evidence type="ECO:0000259" key="10">
    <source>
        <dbReference type="SMART" id="SM01029"/>
    </source>
</evidence>
<gene>
    <name evidence="11" type="ORF">BCR38DRAFT_469258</name>
</gene>
<keyword evidence="6" id="KW-0325">Glycoprotein</keyword>
<keyword evidence="7 8" id="KW-0326">Glycosidase</keyword>
<dbReference type="Pfam" id="PF10435">
    <property type="entry name" value="BetaGal_dom2"/>
    <property type="match status" value="1"/>
</dbReference>
<sequence>MPRDPEKRELLQKIVTWDDHSLFINGERIMLFSGEVHPFRLPVPSLYLDVFQKIKAMGFNCVSFYVMWALLEGNPGNFTAEGVFDLVPFFEAASEAGLYLIARPGPYINAEVTGGGYPGWLQRVKGLLRTNAPDYLAATDNYMENIGKIIAKYQITEGGPVILWQPENEYSRAFGLDSFPQKDYMQYVEDQARNVGIVVPLITNDMGPLGLFAPGTGEGEVDIYGHDSYPLGFDCSNPTVWPANYLPTDYRAYHLKQSPTTPYSLLEYQGGSFDPWGGPGFEHCSELLSDVFERVFYKNIYAAGVTILNLTYGGTNWGGISFSEAYTSYDYGAAIQEDGRTITREKYGELKLQAQMLKVSRDYLTATPNVNFTRGIYTNNTDLAITPLIGNESDTNFYVVRQYDYSSEASTDYTLGVSTSAGDLTIPQLGGFLTLQGRDSKIHITDYSVGDNKILYSTAEVFTWKQFSDMTVLLVYGDTGETHELAVSTESEPSVIEGEDVQQKLVADAWIIQFTTDSTRKVVKFGELVVYILDRDSAYDYWVPDLGSPYGTSNLNPDSVIVKAGYLVRSASISAGALYLVADFNASTAIEVIGAPSNVSTLYINGDKTNYATNSLGSWLTNLTLPEISYDVPDLPSLVWHSLDSLPEITSSYDDSAWPAADHPNTTNPAGQPLLTPVSLYGSDYGFHIGALLYRGLFTASSTNSSLFLSTRGGWAFASAVYLNGSFVGSFVGGPREEWSNATYILPTLSSGDSYVLTVIVDNMGFEEDTPGVDDMKSPRGIIDYSLSSSNGTDTPITWKITGNLGGEEYADHARGPLNEGGFFAERQGYTAPDPLSDLFDLDLPSDEWDIPLSFVFQNDTSAAGGNGAYRVLLFVNGWQFGRYVANIGPQTRFPVPEGILDYKGTNWLGVLVWALEEGGAKVEGLGLEAGTPVLTGRKKVVVVDSPAWSERNVAY</sequence>
<dbReference type="FunFam" id="2.102.20.10:FF:000001">
    <property type="entry name" value="Beta-galactosidase A"/>
    <property type="match status" value="1"/>
</dbReference>
<evidence type="ECO:0000256" key="2">
    <source>
        <dbReference type="ARBA" id="ARBA00009809"/>
    </source>
</evidence>
<dbReference type="SMART" id="SM01029">
    <property type="entry name" value="BetaGal_dom2"/>
    <property type="match status" value="1"/>
</dbReference>
<dbReference type="SUPFAM" id="SSF117100">
    <property type="entry name" value="Beta-galactosidase LacA, domain 3"/>
    <property type="match status" value="1"/>
</dbReference>
<dbReference type="Pfam" id="PF13363">
    <property type="entry name" value="BetaGal_dom3"/>
    <property type="match status" value="1"/>
</dbReference>
<dbReference type="PRINTS" id="PR00742">
    <property type="entry name" value="GLHYDRLASE35"/>
</dbReference>
<dbReference type="PROSITE" id="PS01182">
    <property type="entry name" value="GLYCOSYL_HYDROL_F35"/>
    <property type="match status" value="1"/>
</dbReference>
<dbReference type="EMBL" id="MCFJ01000021">
    <property type="protein sequence ID" value="ORY56836.1"/>
    <property type="molecule type" value="Genomic_DNA"/>
</dbReference>
<proteinExistence type="inferred from homology"/>
<dbReference type="InterPro" id="IPR019801">
    <property type="entry name" value="Glyco_hydro_35_CS"/>
</dbReference>
<organism evidence="11 12">
    <name type="scientific">Pseudomassariella vexata</name>
    <dbReference type="NCBI Taxonomy" id="1141098"/>
    <lineage>
        <taxon>Eukaryota</taxon>
        <taxon>Fungi</taxon>
        <taxon>Dikarya</taxon>
        <taxon>Ascomycota</taxon>
        <taxon>Pezizomycotina</taxon>
        <taxon>Sordariomycetes</taxon>
        <taxon>Xylariomycetidae</taxon>
        <taxon>Amphisphaeriales</taxon>
        <taxon>Pseudomassariaceae</taxon>
        <taxon>Pseudomassariella</taxon>
    </lineage>
</organism>
<dbReference type="RefSeq" id="XP_040710303.1">
    <property type="nucleotide sequence ID" value="XM_040862797.1"/>
</dbReference>
<dbReference type="GeneID" id="63779009"/>
<dbReference type="InterPro" id="IPR025972">
    <property type="entry name" value="BetaGal_dom3"/>
</dbReference>
<feature type="domain" description="Beta-galactosidase" evidence="10">
    <location>
        <begin position="363"/>
        <end position="541"/>
    </location>
</feature>
<evidence type="ECO:0000256" key="4">
    <source>
        <dbReference type="ARBA" id="ARBA00022729"/>
    </source>
</evidence>
<dbReference type="InterPro" id="IPR018954">
    <property type="entry name" value="Betagal_dom2"/>
</dbReference>
<dbReference type="Pfam" id="PF01301">
    <property type="entry name" value="Glyco_hydro_35"/>
    <property type="match status" value="1"/>
</dbReference>
<dbReference type="STRING" id="1141098.A0A1Y2DCJ1"/>
<comment type="caution">
    <text evidence="11">The sequence shown here is derived from an EMBL/GenBank/DDBJ whole genome shotgun (WGS) entry which is preliminary data.</text>
</comment>
<evidence type="ECO:0000256" key="8">
    <source>
        <dbReference type="RuleBase" id="RU000675"/>
    </source>
</evidence>
<dbReference type="InterPro" id="IPR008979">
    <property type="entry name" value="Galactose-bd-like_sf"/>
</dbReference>
<dbReference type="Gene3D" id="3.20.20.80">
    <property type="entry name" value="Glycosidases"/>
    <property type="match status" value="1"/>
</dbReference>
<evidence type="ECO:0000313" key="12">
    <source>
        <dbReference type="Proteomes" id="UP000193689"/>
    </source>
</evidence>
<dbReference type="SUPFAM" id="SSF51011">
    <property type="entry name" value="Glycosyl hydrolase domain"/>
    <property type="match status" value="1"/>
</dbReference>
<dbReference type="InterPro" id="IPR037110">
    <property type="entry name" value="Betagal_dom2_sf"/>
</dbReference>
<dbReference type="InParanoid" id="A0A1Y2DCJ1"/>
<keyword evidence="5 8" id="KW-0378">Hydrolase</keyword>
<comment type="catalytic activity">
    <reaction evidence="1 8">
        <text>Hydrolysis of terminal non-reducing beta-D-galactose residues in beta-D-galactosides.</text>
        <dbReference type="EC" id="3.2.1.23"/>
    </reaction>
</comment>
<keyword evidence="12" id="KW-1185">Reference proteome</keyword>
<keyword evidence="4" id="KW-0732">Signal</keyword>
<dbReference type="FunFam" id="2.60.120.260:FF:000065">
    <property type="entry name" value="Beta-galactosidase A"/>
    <property type="match status" value="1"/>
</dbReference>
<protein>
    <recommendedName>
        <fullName evidence="3 8">Beta-galactosidase</fullName>
        <ecNumber evidence="3 8">3.2.1.23</ecNumber>
    </recommendedName>
</protein>
<accession>A0A1Y2DCJ1</accession>
<dbReference type="SUPFAM" id="SSF51445">
    <property type="entry name" value="(Trans)glycosidases"/>
    <property type="match status" value="1"/>
</dbReference>
<dbReference type="Gene3D" id="2.60.120.260">
    <property type="entry name" value="Galactose-binding domain-like"/>
    <property type="match status" value="2"/>
</dbReference>
<dbReference type="EC" id="3.2.1.23" evidence="3 8"/>
<dbReference type="PANTHER" id="PTHR23421">
    <property type="entry name" value="BETA-GALACTOSIDASE RELATED"/>
    <property type="match status" value="1"/>
</dbReference>